<gene>
    <name evidence="2" type="ORF">K402DRAFT_44145</name>
</gene>
<reference evidence="2" key="1">
    <citation type="journal article" date="2020" name="Stud. Mycol.">
        <title>101 Dothideomycetes genomes: a test case for predicting lifestyles and emergence of pathogens.</title>
        <authorList>
            <person name="Haridas S."/>
            <person name="Albert R."/>
            <person name="Binder M."/>
            <person name="Bloem J."/>
            <person name="Labutti K."/>
            <person name="Salamov A."/>
            <person name="Andreopoulos B."/>
            <person name="Baker S."/>
            <person name="Barry K."/>
            <person name="Bills G."/>
            <person name="Bluhm B."/>
            <person name="Cannon C."/>
            <person name="Castanera R."/>
            <person name="Culley D."/>
            <person name="Daum C."/>
            <person name="Ezra D."/>
            <person name="Gonzalez J."/>
            <person name="Henrissat B."/>
            <person name="Kuo A."/>
            <person name="Liang C."/>
            <person name="Lipzen A."/>
            <person name="Lutzoni F."/>
            <person name="Magnuson J."/>
            <person name="Mondo S."/>
            <person name="Nolan M."/>
            <person name="Ohm R."/>
            <person name="Pangilinan J."/>
            <person name="Park H.-J."/>
            <person name="Ramirez L."/>
            <person name="Alfaro M."/>
            <person name="Sun H."/>
            <person name="Tritt A."/>
            <person name="Yoshinaga Y."/>
            <person name="Zwiers L.-H."/>
            <person name="Turgeon B."/>
            <person name="Goodwin S."/>
            <person name="Spatafora J."/>
            <person name="Crous P."/>
            <person name="Grigoriev I."/>
        </authorList>
    </citation>
    <scope>NUCLEOTIDE SEQUENCE</scope>
    <source>
        <strain evidence="2">CBS 113979</strain>
    </source>
</reference>
<accession>A0A6G1H3T2</accession>
<evidence type="ECO:0000256" key="1">
    <source>
        <dbReference type="SAM" id="MobiDB-lite"/>
    </source>
</evidence>
<dbReference type="EMBL" id="ML977151">
    <property type="protein sequence ID" value="KAF1987712.1"/>
    <property type="molecule type" value="Genomic_DNA"/>
</dbReference>
<sequence>MVEELPRSHSWPLTGGVTKVWRRIGSPFSRKRQSLTRHCVQRTPPSRVKIACRNKVTIKTSNHIEQLAKERTPGAGNWRCISNISATGAPQDRGYHGPGSKEAFRCSCLFKESCEAKGSLGEESRVKETRTWSPEATLPNRGRPTDTRLQETGSNSWNLKYSPRCIRDHGQGDIAWPGS</sequence>
<dbReference type="AlphaFoldDB" id="A0A6G1H3T2"/>
<feature type="compositionally biased region" description="Basic and acidic residues" evidence="1">
    <location>
        <begin position="120"/>
        <end position="130"/>
    </location>
</feature>
<name>A0A6G1H3T2_9PEZI</name>
<feature type="region of interest" description="Disordered" evidence="1">
    <location>
        <begin position="120"/>
        <end position="156"/>
    </location>
</feature>
<evidence type="ECO:0000313" key="2">
    <source>
        <dbReference type="EMBL" id="KAF1987712.1"/>
    </source>
</evidence>
<evidence type="ECO:0000313" key="3">
    <source>
        <dbReference type="Proteomes" id="UP000800041"/>
    </source>
</evidence>
<keyword evidence="3" id="KW-1185">Reference proteome</keyword>
<dbReference type="Proteomes" id="UP000800041">
    <property type="component" value="Unassembled WGS sequence"/>
</dbReference>
<proteinExistence type="predicted"/>
<organism evidence="2 3">
    <name type="scientific">Aulographum hederae CBS 113979</name>
    <dbReference type="NCBI Taxonomy" id="1176131"/>
    <lineage>
        <taxon>Eukaryota</taxon>
        <taxon>Fungi</taxon>
        <taxon>Dikarya</taxon>
        <taxon>Ascomycota</taxon>
        <taxon>Pezizomycotina</taxon>
        <taxon>Dothideomycetes</taxon>
        <taxon>Pleosporomycetidae</taxon>
        <taxon>Aulographales</taxon>
        <taxon>Aulographaceae</taxon>
    </lineage>
</organism>
<protein>
    <submittedName>
        <fullName evidence="2">Uncharacterized protein</fullName>
    </submittedName>
</protein>